<evidence type="ECO:0000313" key="2">
    <source>
        <dbReference type="EMBL" id="PUU72490.1"/>
    </source>
</evidence>
<gene>
    <name evidence="2" type="ORF">B9Z19DRAFT_1137470</name>
</gene>
<feature type="compositionally biased region" description="Pro residues" evidence="1">
    <location>
        <begin position="270"/>
        <end position="284"/>
    </location>
</feature>
<evidence type="ECO:0000313" key="3">
    <source>
        <dbReference type="Proteomes" id="UP000244722"/>
    </source>
</evidence>
<dbReference type="STRING" id="42251.A0A2T6ZAG5"/>
<comment type="caution">
    <text evidence="2">The sequence shown here is derived from an EMBL/GenBank/DDBJ whole genome shotgun (WGS) entry which is preliminary data.</text>
</comment>
<name>A0A2T6ZAG5_TUBBO</name>
<dbReference type="Proteomes" id="UP000244722">
    <property type="component" value="Unassembled WGS sequence"/>
</dbReference>
<feature type="region of interest" description="Disordered" evidence="1">
    <location>
        <begin position="168"/>
        <end position="288"/>
    </location>
</feature>
<feature type="compositionally biased region" description="Pro residues" evidence="1">
    <location>
        <begin position="237"/>
        <end position="247"/>
    </location>
</feature>
<sequence>MAGPLHEAAGKVFGTRLDIKIGSMGLVGDFGRMDSTRYRGRSSAKEADLSWKPCKIRQNPRDWPTLIVETGVSQSHGCLVNKAAWWLMNSKGEIKDVLLIEANKAKKRIHMELWQTGSPQTRHDLRDRAPRPDLHLPKLENEFDIIGHSAPGASLTIPFKHLFLRDPVQDDQSESTSTSSDLPSSSISPPLSGDSSGDQSDGPSPSHSPSPAAESSSDPSDGSSASGSPAPSADLPSSPPSLPPPQPSLLATPLMGPLPPALPLPQLTSLPPPSPFSRVPPPPSLKAAMRPAMQEADIVFTQEELEEYAICVWQCA</sequence>
<organism evidence="2 3">
    <name type="scientific">Tuber borchii</name>
    <name type="common">White truffle</name>
    <dbReference type="NCBI Taxonomy" id="42251"/>
    <lineage>
        <taxon>Eukaryota</taxon>
        <taxon>Fungi</taxon>
        <taxon>Dikarya</taxon>
        <taxon>Ascomycota</taxon>
        <taxon>Pezizomycotina</taxon>
        <taxon>Pezizomycetes</taxon>
        <taxon>Pezizales</taxon>
        <taxon>Tuberaceae</taxon>
        <taxon>Tuber</taxon>
    </lineage>
</organism>
<dbReference type="OrthoDB" id="76567at2759"/>
<protein>
    <submittedName>
        <fullName evidence="2">Uncharacterized protein</fullName>
    </submittedName>
</protein>
<proteinExistence type="predicted"/>
<reference evidence="2 3" key="1">
    <citation type="submission" date="2017-04" db="EMBL/GenBank/DDBJ databases">
        <title>Draft genome sequence of Tuber borchii Vittad., a whitish edible truffle.</title>
        <authorList>
            <consortium name="DOE Joint Genome Institute"/>
            <person name="Murat C."/>
            <person name="Kuo A."/>
            <person name="Barry K.W."/>
            <person name="Clum A."/>
            <person name="Dockter R.B."/>
            <person name="Fauchery L."/>
            <person name="Iotti M."/>
            <person name="Kohler A."/>
            <person name="Labutti K."/>
            <person name="Lindquist E.A."/>
            <person name="Lipzen A."/>
            <person name="Ohm R.A."/>
            <person name="Wang M."/>
            <person name="Grigoriev I.V."/>
            <person name="Zambonelli A."/>
            <person name="Martin F.M."/>
        </authorList>
    </citation>
    <scope>NUCLEOTIDE SEQUENCE [LARGE SCALE GENOMIC DNA]</scope>
    <source>
        <strain evidence="2 3">Tbo3840</strain>
    </source>
</reference>
<dbReference type="AlphaFoldDB" id="A0A2T6ZAG5"/>
<feature type="compositionally biased region" description="Low complexity" evidence="1">
    <location>
        <begin position="174"/>
        <end position="236"/>
    </location>
</feature>
<evidence type="ECO:0000256" key="1">
    <source>
        <dbReference type="SAM" id="MobiDB-lite"/>
    </source>
</evidence>
<accession>A0A2T6ZAG5</accession>
<keyword evidence="3" id="KW-1185">Reference proteome</keyword>
<dbReference type="EMBL" id="NESQ01000524">
    <property type="protein sequence ID" value="PUU72490.1"/>
    <property type="molecule type" value="Genomic_DNA"/>
</dbReference>